<dbReference type="AlphaFoldDB" id="A0AAX1I972"/>
<dbReference type="Proteomes" id="UP000515598">
    <property type="component" value="Chromosome"/>
</dbReference>
<evidence type="ECO:0000313" key="2">
    <source>
        <dbReference type="Proteomes" id="UP000515598"/>
    </source>
</evidence>
<proteinExistence type="predicted"/>
<organism evidence="1 2">
    <name type="scientific">Stenotrophomonas maltophilia</name>
    <name type="common">Pseudomonas maltophilia</name>
    <name type="synonym">Xanthomonas maltophilia</name>
    <dbReference type="NCBI Taxonomy" id="40324"/>
    <lineage>
        <taxon>Bacteria</taxon>
        <taxon>Pseudomonadati</taxon>
        <taxon>Pseudomonadota</taxon>
        <taxon>Gammaproteobacteria</taxon>
        <taxon>Lysobacterales</taxon>
        <taxon>Lysobacteraceae</taxon>
        <taxon>Stenotrophomonas</taxon>
        <taxon>Stenotrophomonas maltophilia group</taxon>
    </lineage>
</organism>
<dbReference type="EMBL" id="CP060025">
    <property type="protein sequence ID" value="QNG76356.1"/>
    <property type="molecule type" value="Genomic_DNA"/>
</dbReference>
<reference evidence="1 2" key="1">
    <citation type="submission" date="2020-08" db="EMBL/GenBank/DDBJ databases">
        <title>Phenotypic and transcriptomic analysis of seven clinical Stenotrophomonas maltophilia isolates identify a small set of shared and commonly regulated genes involved in biofilm lifestyle.</title>
        <authorList>
            <person name="Alio I."/>
            <person name="Gudzuhn M."/>
            <person name="Streit W."/>
        </authorList>
    </citation>
    <scope>NUCLEOTIDE SEQUENCE [LARGE SCALE GENOMIC DNA]</scope>
    <source>
        <strain evidence="1 2">UHH_SKK55</strain>
    </source>
</reference>
<accession>A0AAX1I972</accession>
<dbReference type="InterPro" id="IPR058087">
    <property type="entry name" value="XAC2610_dom"/>
</dbReference>
<gene>
    <name evidence="1" type="ORF">GPNADHDJ_00525</name>
</gene>
<sequence>MTLLRARQLQGGGAAALVAEVRAAPAPAQAAVHTADAAADKQGRIVLRPGEGRITPALQVVFQVADCGGADDVTTCRVRSMGVTRGGRNVAVTDVQPRLTRAGADAQGAAAVLLTVSDFNGDGAPDLQVWQDNNGVYNVPVHALYLFDAKVNRYVRAKALEAAIGGRDIDHIDNGRFVLRAKVSPCAREDKVIQLRGTGPRTLLQRRYDTCRGEAPTESDLLTTAQHESRDFAAPEEAVRYQIGMGVESQPHERSEWHRIEAFTVTDEVLRQRP</sequence>
<name>A0AAX1I972_STEMA</name>
<protein>
    <recommendedName>
        <fullName evidence="3">VCBS repeat-containing protein</fullName>
    </recommendedName>
</protein>
<evidence type="ECO:0000313" key="1">
    <source>
        <dbReference type="EMBL" id="QNG76356.1"/>
    </source>
</evidence>
<dbReference type="NCBIfam" id="NF047539">
    <property type="entry name" value="XAC2610_fam"/>
    <property type="match status" value="1"/>
</dbReference>
<evidence type="ECO:0008006" key="3">
    <source>
        <dbReference type="Google" id="ProtNLM"/>
    </source>
</evidence>